<sequence>MAKKWYITTALVGVLALAVLAPGALAAVTGNQVDSVRLNKMFDEHKQWVIQAVENGEITPEQGEAWNQHFDQMKEFHAKSGLDCHDSSGEMMGGPAGHAQCNSY</sequence>
<dbReference type="Pfam" id="PF10925">
    <property type="entry name" value="DUF2680"/>
    <property type="match status" value="1"/>
</dbReference>
<keyword evidence="1" id="KW-0732">Signal</keyword>
<organism evidence="2 3">
    <name type="scientific">Pelotomaculum thermopropionicum (strain DSM 13744 / JCM 10971 / SI)</name>
    <dbReference type="NCBI Taxonomy" id="370438"/>
    <lineage>
        <taxon>Bacteria</taxon>
        <taxon>Bacillati</taxon>
        <taxon>Bacillota</taxon>
        <taxon>Clostridia</taxon>
        <taxon>Eubacteriales</taxon>
        <taxon>Desulfotomaculaceae</taxon>
        <taxon>Pelotomaculum</taxon>
    </lineage>
</organism>
<protein>
    <submittedName>
        <fullName evidence="2">Hypothetical membrane protein</fullName>
    </submittedName>
</protein>
<name>A5D5Q6_PELTS</name>
<evidence type="ECO:0000313" key="2">
    <source>
        <dbReference type="EMBL" id="BAF58411.1"/>
    </source>
</evidence>
<dbReference type="HOGENOM" id="CLU_164595_0_0_9"/>
<dbReference type="STRING" id="370438.PTH_0230"/>
<accession>A5D5Q6</accession>
<keyword evidence="3" id="KW-1185">Reference proteome</keyword>
<gene>
    <name evidence="2" type="ordered locus">PTH_0230</name>
</gene>
<dbReference type="KEGG" id="pth:PTH_0230"/>
<proteinExistence type="predicted"/>
<evidence type="ECO:0000313" key="3">
    <source>
        <dbReference type="Proteomes" id="UP000006556"/>
    </source>
</evidence>
<reference evidence="3" key="1">
    <citation type="journal article" date="2008" name="Genome Res.">
        <title>The genome of Pelotomaculum thermopropionicum reveals niche-associated evolution in anaerobic microbiota.</title>
        <authorList>
            <person name="Kosaka T."/>
            <person name="Kato S."/>
            <person name="Shimoyama T."/>
            <person name="Ishii S."/>
            <person name="Abe T."/>
            <person name="Watanabe K."/>
        </authorList>
    </citation>
    <scope>NUCLEOTIDE SEQUENCE [LARGE SCALE GENOMIC DNA]</scope>
    <source>
        <strain evidence="3">DSM 13744 / JCM 10971 / SI</strain>
    </source>
</reference>
<dbReference type="InterPro" id="IPR024485">
    <property type="entry name" value="DUF2680"/>
</dbReference>
<dbReference type="EMBL" id="AP009389">
    <property type="protein sequence ID" value="BAF58411.1"/>
    <property type="molecule type" value="Genomic_DNA"/>
</dbReference>
<dbReference type="Proteomes" id="UP000006556">
    <property type="component" value="Chromosome"/>
</dbReference>
<feature type="chain" id="PRO_5002680685" evidence="1">
    <location>
        <begin position="27"/>
        <end position="104"/>
    </location>
</feature>
<feature type="signal peptide" evidence="1">
    <location>
        <begin position="1"/>
        <end position="26"/>
    </location>
</feature>
<dbReference type="AlphaFoldDB" id="A5D5Q6"/>
<evidence type="ECO:0000256" key="1">
    <source>
        <dbReference type="SAM" id="SignalP"/>
    </source>
</evidence>
<dbReference type="eggNOG" id="ENOG5033IMY">
    <property type="taxonomic scope" value="Bacteria"/>
</dbReference>